<protein>
    <recommendedName>
        <fullName evidence="3">Asp23/Gls24 family envelope stress response protein</fullName>
    </recommendedName>
</protein>
<dbReference type="Gene3D" id="3.40.50.300">
    <property type="entry name" value="P-loop containing nucleotide triphosphate hydrolases"/>
    <property type="match status" value="1"/>
</dbReference>
<dbReference type="EMBL" id="JADIMM010000029">
    <property type="protein sequence ID" value="MBO8457102.1"/>
    <property type="molecule type" value="Genomic_DNA"/>
</dbReference>
<comment type="caution">
    <text evidence="1">The sequence shown here is derived from an EMBL/GenBank/DDBJ whole genome shotgun (WGS) entry which is preliminary data.</text>
</comment>
<reference evidence="1" key="2">
    <citation type="journal article" date="2021" name="PeerJ">
        <title>Extensive microbial diversity within the chicken gut microbiome revealed by metagenomics and culture.</title>
        <authorList>
            <person name="Gilroy R."/>
            <person name="Ravi A."/>
            <person name="Getino M."/>
            <person name="Pursley I."/>
            <person name="Horton D.L."/>
            <person name="Alikhan N.F."/>
            <person name="Baker D."/>
            <person name="Gharbi K."/>
            <person name="Hall N."/>
            <person name="Watson M."/>
            <person name="Adriaenssens E.M."/>
            <person name="Foster-Nyarko E."/>
            <person name="Jarju S."/>
            <person name="Secka A."/>
            <person name="Antonio M."/>
            <person name="Oren A."/>
            <person name="Chaudhuri R.R."/>
            <person name="La Ragione R."/>
            <person name="Hildebrand F."/>
            <person name="Pallen M.J."/>
        </authorList>
    </citation>
    <scope>NUCLEOTIDE SEQUENCE</scope>
    <source>
        <strain evidence="1">10532</strain>
    </source>
</reference>
<evidence type="ECO:0000313" key="2">
    <source>
        <dbReference type="Proteomes" id="UP000823638"/>
    </source>
</evidence>
<organism evidence="1 2">
    <name type="scientific">Candidatus Gallitreponema excrementavium</name>
    <dbReference type="NCBI Taxonomy" id="2840840"/>
    <lineage>
        <taxon>Bacteria</taxon>
        <taxon>Pseudomonadati</taxon>
        <taxon>Spirochaetota</taxon>
        <taxon>Spirochaetia</taxon>
        <taxon>Spirochaetales</taxon>
        <taxon>Candidatus Gallitreponema</taxon>
    </lineage>
</organism>
<name>A0A9D9HN86_9SPIR</name>
<reference evidence="1" key="1">
    <citation type="submission" date="2020-10" db="EMBL/GenBank/DDBJ databases">
        <authorList>
            <person name="Gilroy R."/>
        </authorList>
    </citation>
    <scope>NUCLEOTIDE SEQUENCE</scope>
    <source>
        <strain evidence="1">10532</strain>
    </source>
</reference>
<evidence type="ECO:0000313" key="1">
    <source>
        <dbReference type="EMBL" id="MBO8457102.1"/>
    </source>
</evidence>
<evidence type="ECO:0008006" key="3">
    <source>
        <dbReference type="Google" id="ProtNLM"/>
    </source>
</evidence>
<gene>
    <name evidence="1" type="ORF">IAA81_02600</name>
</gene>
<dbReference type="SUPFAM" id="SSF52540">
    <property type="entry name" value="P-loop containing nucleoside triphosphate hydrolases"/>
    <property type="match status" value="1"/>
</dbReference>
<accession>A0A9D9HN86</accession>
<sequence>MDLTHTIYRLINGIKVFALVGPSGTGKSFRSQLLAKKYGIEYIIDDGLLIHDDKIIAGRSAKKEKTPMGAVRVALFDDKSHRDEVAKAIQKNHLKRILILGTSEKMVMKIAERLQLHQPQKIIRIEDIATEEEIQEAIRSRKIEGKHVIPVPSIEVKRNYPQIFYDAMRVLFKKKTPTPGSNNKMIEKSVVRPEFSKKGRVEISEGALSQMIIHCILEFDSNIVIKKLTIKTDAQGYRLVLCVDVPFGNQLTGTIYRLQQYIIENVERYTGILIEEVNIIIDQITRRDTE</sequence>
<dbReference type="Proteomes" id="UP000823638">
    <property type="component" value="Unassembled WGS sequence"/>
</dbReference>
<dbReference type="AlphaFoldDB" id="A0A9D9HN86"/>
<proteinExistence type="predicted"/>
<dbReference type="InterPro" id="IPR027417">
    <property type="entry name" value="P-loop_NTPase"/>
</dbReference>